<evidence type="ECO:0000256" key="2">
    <source>
        <dbReference type="ARBA" id="ARBA00009836"/>
    </source>
</evidence>
<evidence type="ECO:0000256" key="7">
    <source>
        <dbReference type="SAM" id="MobiDB-lite"/>
    </source>
</evidence>
<feature type="compositionally biased region" description="Basic residues" evidence="7">
    <location>
        <begin position="17"/>
        <end position="28"/>
    </location>
</feature>
<dbReference type="Gene3D" id="1.10.10.970">
    <property type="entry name" value="RNA 2'-phosphotransferase, Tpt1/KptA family, N-terminal domain"/>
    <property type="match status" value="1"/>
</dbReference>
<dbReference type="OrthoDB" id="419694at2759"/>
<evidence type="ECO:0000256" key="6">
    <source>
        <dbReference type="ARBA" id="ARBA00047949"/>
    </source>
</evidence>
<proteinExistence type="inferred from homology"/>
<reference evidence="8 9" key="1">
    <citation type="submission" date="2019-02" db="EMBL/GenBank/DDBJ databases">
        <title>Genome sequencing of the rare red list fungi Phellinidium pouzarii.</title>
        <authorList>
            <person name="Buettner E."/>
            <person name="Kellner H."/>
        </authorList>
    </citation>
    <scope>NUCLEOTIDE SEQUENCE [LARGE SCALE GENOMIC DNA]</scope>
    <source>
        <strain evidence="8 9">DSM 108285</strain>
    </source>
</reference>
<organism evidence="8 9">
    <name type="scientific">Phellinidium pouzarii</name>
    <dbReference type="NCBI Taxonomy" id="167371"/>
    <lineage>
        <taxon>Eukaryota</taxon>
        <taxon>Fungi</taxon>
        <taxon>Dikarya</taxon>
        <taxon>Basidiomycota</taxon>
        <taxon>Agaricomycotina</taxon>
        <taxon>Agaricomycetes</taxon>
        <taxon>Hymenochaetales</taxon>
        <taxon>Hymenochaetaceae</taxon>
        <taxon>Phellinidium</taxon>
    </lineage>
</organism>
<evidence type="ECO:0000256" key="3">
    <source>
        <dbReference type="ARBA" id="ARBA00012007"/>
    </source>
</evidence>
<name>A0A4S4LEP4_9AGAM</name>
<dbReference type="Gene3D" id="3.20.170.30">
    <property type="match status" value="1"/>
</dbReference>
<comment type="function">
    <text evidence="1">Catalyzes the last step of tRNA splicing, the transfer of the splice junction 2'-phosphate from ligated tRNA to NAD to produce ADP-ribose 1''-2'' cyclic phosphate.</text>
</comment>
<keyword evidence="5" id="KW-0520">NAD</keyword>
<keyword evidence="9" id="KW-1185">Reference proteome</keyword>
<evidence type="ECO:0000256" key="5">
    <source>
        <dbReference type="ARBA" id="ARBA00023027"/>
    </source>
</evidence>
<dbReference type="GO" id="GO:0006388">
    <property type="term" value="P:tRNA splicing, via endonucleolytic cleavage and ligation"/>
    <property type="evidence" value="ECO:0007669"/>
    <property type="project" value="TreeGrafter"/>
</dbReference>
<dbReference type="EC" id="2.7.1.160" evidence="3"/>
<dbReference type="AlphaFoldDB" id="A0A4S4LEP4"/>
<feature type="compositionally biased region" description="Basic and acidic residues" evidence="7">
    <location>
        <begin position="1"/>
        <end position="16"/>
    </location>
</feature>
<comment type="caution">
    <text evidence="8">The sequence shown here is derived from an EMBL/GenBank/DDBJ whole genome shotgun (WGS) entry which is preliminary data.</text>
</comment>
<dbReference type="InterPro" id="IPR042080">
    <property type="entry name" value="RNA_2'-PTrans_N"/>
</dbReference>
<comment type="catalytic activity">
    <reaction evidence="6">
        <text>2'-phospho-[ligated tRNA] + NAD(+) = mature tRNA + ADP-alpha-D-ribose 1'',2''-cyclic phosphate + nicotinamide</text>
        <dbReference type="Rhea" id="RHEA:23324"/>
        <dbReference type="Rhea" id="RHEA-COMP:11106"/>
        <dbReference type="Rhea" id="RHEA-COMP:11107"/>
        <dbReference type="ChEBI" id="CHEBI:17154"/>
        <dbReference type="ChEBI" id="CHEBI:57540"/>
        <dbReference type="ChEBI" id="CHEBI:76596"/>
        <dbReference type="ChEBI" id="CHEBI:82883"/>
        <dbReference type="ChEBI" id="CHEBI:85027"/>
        <dbReference type="EC" id="2.7.1.160"/>
    </reaction>
</comment>
<feature type="compositionally biased region" description="Polar residues" evidence="7">
    <location>
        <begin position="295"/>
        <end position="307"/>
    </location>
</feature>
<keyword evidence="4" id="KW-0808">Transferase</keyword>
<dbReference type="InterPro" id="IPR042081">
    <property type="entry name" value="RNA_2'-PTrans_C"/>
</dbReference>
<evidence type="ECO:0000256" key="1">
    <source>
        <dbReference type="ARBA" id="ARBA00003343"/>
    </source>
</evidence>
<dbReference type="GO" id="GO:0000215">
    <property type="term" value="F:tRNA 2'-phosphotransferase activity"/>
    <property type="evidence" value="ECO:0007669"/>
    <property type="project" value="UniProtKB-EC"/>
</dbReference>
<dbReference type="EMBL" id="SGPK01000038">
    <property type="protein sequence ID" value="THH10352.1"/>
    <property type="molecule type" value="Genomic_DNA"/>
</dbReference>
<sequence>MEQQDNKKQRRDEFKKKKEILKKTKLRGHPNDKEEFRVSKTLSWILRHGAKQDGLYMRPDGYVRVSDLLASPKFHSLDFQTLERIVQHDPKSRYHLLFEPTSVENSETEKSIWWIRANQGHSLMDIDLKLADITDAGQIPMAVHGTTRMAWARIEEEGLSRMKRAHIHLAKETGHIKGVSVVPGMRSRSEVLIYVDVDKALREGIKFHLSDNGVVLTPGDASGFLSPKFFKRVTDLKGNPFRGWSGDYAEKTQRLEIVSRCASLSSKAEDTDNTDGLSSNAEATPHTEVDEISEISMTETSPNATINETTEMLSTTKLEEDSKVVHNPLYK</sequence>
<protein>
    <recommendedName>
        <fullName evidence="3">2'-phosphotransferase</fullName>
        <ecNumber evidence="3">2.7.1.160</ecNumber>
    </recommendedName>
</protein>
<gene>
    <name evidence="8" type="ORF">EW145_g1381</name>
</gene>
<dbReference type="SUPFAM" id="SSF56399">
    <property type="entry name" value="ADP-ribosylation"/>
    <property type="match status" value="1"/>
</dbReference>
<dbReference type="Pfam" id="PF01885">
    <property type="entry name" value="PTS_2-RNA"/>
    <property type="match status" value="1"/>
</dbReference>
<dbReference type="InterPro" id="IPR002745">
    <property type="entry name" value="Ptrans_KptA/Tpt1"/>
</dbReference>
<feature type="region of interest" description="Disordered" evidence="7">
    <location>
        <begin position="1"/>
        <end position="30"/>
    </location>
</feature>
<evidence type="ECO:0000313" key="9">
    <source>
        <dbReference type="Proteomes" id="UP000308199"/>
    </source>
</evidence>
<evidence type="ECO:0000313" key="8">
    <source>
        <dbReference type="EMBL" id="THH10352.1"/>
    </source>
</evidence>
<dbReference type="PANTHER" id="PTHR12684:SF2">
    <property type="entry name" value="TRNA 2'-PHOSPHOTRANSFERASE 1"/>
    <property type="match status" value="1"/>
</dbReference>
<evidence type="ECO:0000256" key="4">
    <source>
        <dbReference type="ARBA" id="ARBA00022679"/>
    </source>
</evidence>
<dbReference type="PANTHER" id="PTHR12684">
    <property type="entry name" value="PUTATIVE PHOSPHOTRANSFERASE"/>
    <property type="match status" value="1"/>
</dbReference>
<dbReference type="Proteomes" id="UP000308199">
    <property type="component" value="Unassembled WGS sequence"/>
</dbReference>
<accession>A0A4S4LEP4</accession>
<feature type="region of interest" description="Disordered" evidence="7">
    <location>
        <begin position="265"/>
        <end position="307"/>
    </location>
</feature>
<comment type="similarity">
    <text evidence="2">Belongs to the KptA/TPT1 family.</text>
</comment>